<keyword evidence="2" id="KW-1185">Reference proteome</keyword>
<accession>A0A6S7BYD6</accession>
<proteinExistence type="predicted"/>
<dbReference type="AlphaFoldDB" id="A0A6S7BYD6"/>
<name>A0A6S7BYD6_9BURK</name>
<reference evidence="1 2" key="1">
    <citation type="submission" date="2020-04" db="EMBL/GenBank/DDBJ databases">
        <authorList>
            <person name="De Canck E."/>
        </authorList>
    </citation>
    <scope>NUCLEOTIDE SEQUENCE [LARGE SCALE GENOMIC DNA]</scope>
    <source>
        <strain evidence="1 2">LMG 28138</strain>
    </source>
</reference>
<gene>
    <name evidence="1" type="ORF">LMG28138_06024</name>
</gene>
<organism evidence="1 2">
    <name type="scientific">Pararobbsia alpina</name>
    <dbReference type="NCBI Taxonomy" id="621374"/>
    <lineage>
        <taxon>Bacteria</taxon>
        <taxon>Pseudomonadati</taxon>
        <taxon>Pseudomonadota</taxon>
        <taxon>Betaproteobacteria</taxon>
        <taxon>Burkholderiales</taxon>
        <taxon>Burkholderiaceae</taxon>
        <taxon>Pararobbsia</taxon>
    </lineage>
</organism>
<evidence type="ECO:0000313" key="2">
    <source>
        <dbReference type="Proteomes" id="UP000494115"/>
    </source>
</evidence>
<sequence length="74" mass="9028">MHQVWFSGHWIADGFQENTSWVTHKSKQFSVLRIDRPDDWLPAFVIVNRWGERTSKLRWWDRVLLAIAWPQHRT</sequence>
<dbReference type="Proteomes" id="UP000494115">
    <property type="component" value="Unassembled WGS sequence"/>
</dbReference>
<dbReference type="EMBL" id="CADIKM010000126">
    <property type="protein sequence ID" value="CAB3808251.1"/>
    <property type="molecule type" value="Genomic_DNA"/>
</dbReference>
<protein>
    <submittedName>
        <fullName evidence="1">Uncharacterized protein</fullName>
    </submittedName>
</protein>
<evidence type="ECO:0000313" key="1">
    <source>
        <dbReference type="EMBL" id="CAB3808251.1"/>
    </source>
</evidence>